<dbReference type="Proteomes" id="UP001187471">
    <property type="component" value="Unassembled WGS sequence"/>
</dbReference>
<sequence length="246" mass="27852">MAKCDCCGLKEDCTQDYISEVKANFDGKWLCGLCSEAVRDEVNRGNKQFGTEEAMKAHMSFCRKYKSNPAIRVADGMRQMLRRRSGDMSSPSSSRASSKKYSRSASTSQVGDDSLGPVTSAQNFAVRVRLIQAQPNRRPKNNCSCHKFTIGLEQGGQKSNLELDAMVVVVLLIERFTLIVNRCVTWFKVGIARLKMYTETEMLVQISRRHEGALVQRTSRYLVLCRRDWLDFWKMIAWGARGVVIS</sequence>
<dbReference type="PANTHER" id="PTHR33108">
    <property type="entry name" value="OS01G0745000 PROTEIN"/>
    <property type="match status" value="1"/>
</dbReference>
<dbReference type="Pfam" id="PF07911">
    <property type="entry name" value="DUF1677"/>
    <property type="match status" value="1"/>
</dbReference>
<keyword evidence="3" id="KW-1185">Reference proteome</keyword>
<organism evidence="2 3">
    <name type="scientific">Escallonia rubra</name>
    <dbReference type="NCBI Taxonomy" id="112253"/>
    <lineage>
        <taxon>Eukaryota</taxon>
        <taxon>Viridiplantae</taxon>
        <taxon>Streptophyta</taxon>
        <taxon>Embryophyta</taxon>
        <taxon>Tracheophyta</taxon>
        <taxon>Spermatophyta</taxon>
        <taxon>Magnoliopsida</taxon>
        <taxon>eudicotyledons</taxon>
        <taxon>Gunneridae</taxon>
        <taxon>Pentapetalae</taxon>
        <taxon>asterids</taxon>
        <taxon>campanulids</taxon>
        <taxon>Escalloniales</taxon>
        <taxon>Escalloniaceae</taxon>
        <taxon>Escallonia</taxon>
    </lineage>
</organism>
<name>A0AA88UDM9_9ASTE</name>
<evidence type="ECO:0000313" key="3">
    <source>
        <dbReference type="Proteomes" id="UP001187471"/>
    </source>
</evidence>
<dbReference type="EMBL" id="JAVXUO010001613">
    <property type="protein sequence ID" value="KAK2980610.1"/>
    <property type="molecule type" value="Genomic_DNA"/>
</dbReference>
<evidence type="ECO:0000256" key="1">
    <source>
        <dbReference type="SAM" id="MobiDB-lite"/>
    </source>
</evidence>
<gene>
    <name evidence="2" type="ORF">RJ640_011418</name>
</gene>
<reference evidence="2" key="1">
    <citation type="submission" date="2022-12" db="EMBL/GenBank/DDBJ databases">
        <title>Draft genome assemblies for two species of Escallonia (Escalloniales).</title>
        <authorList>
            <person name="Chanderbali A."/>
            <person name="Dervinis C."/>
            <person name="Anghel I."/>
            <person name="Soltis D."/>
            <person name="Soltis P."/>
            <person name="Zapata F."/>
        </authorList>
    </citation>
    <scope>NUCLEOTIDE SEQUENCE</scope>
    <source>
        <strain evidence="2">UCBG92.1500</strain>
        <tissue evidence="2">Leaf</tissue>
    </source>
</reference>
<dbReference type="AlphaFoldDB" id="A0AA88UDM9"/>
<protein>
    <submittedName>
        <fullName evidence="2">Uncharacterized protein</fullName>
    </submittedName>
</protein>
<accession>A0AA88UDM9</accession>
<feature type="region of interest" description="Disordered" evidence="1">
    <location>
        <begin position="83"/>
        <end position="116"/>
    </location>
</feature>
<dbReference type="InterPro" id="IPR012876">
    <property type="entry name" value="DUF1677_pln"/>
</dbReference>
<evidence type="ECO:0000313" key="2">
    <source>
        <dbReference type="EMBL" id="KAK2980610.1"/>
    </source>
</evidence>
<dbReference type="PANTHER" id="PTHR33108:SF2">
    <property type="entry name" value="OS03G0665700 PROTEIN"/>
    <property type="match status" value="1"/>
</dbReference>
<comment type="caution">
    <text evidence="2">The sequence shown here is derived from an EMBL/GenBank/DDBJ whole genome shotgun (WGS) entry which is preliminary data.</text>
</comment>
<feature type="compositionally biased region" description="Low complexity" evidence="1">
    <location>
        <begin position="87"/>
        <end position="96"/>
    </location>
</feature>
<proteinExistence type="predicted"/>